<evidence type="ECO:0000313" key="7">
    <source>
        <dbReference type="Proteomes" id="UP000053989"/>
    </source>
</evidence>
<dbReference type="InterPro" id="IPR007568">
    <property type="entry name" value="RTA1"/>
</dbReference>
<dbReference type="GO" id="GO:0005886">
    <property type="term" value="C:plasma membrane"/>
    <property type="evidence" value="ECO:0007669"/>
    <property type="project" value="TreeGrafter"/>
</dbReference>
<keyword evidence="3 5" id="KW-1133">Transmembrane helix</keyword>
<keyword evidence="7" id="KW-1185">Reference proteome</keyword>
<name>A0A0C3DG57_9AGAM</name>
<feature type="transmembrane region" description="Helical" evidence="5">
    <location>
        <begin position="223"/>
        <end position="241"/>
    </location>
</feature>
<evidence type="ECO:0008006" key="8">
    <source>
        <dbReference type="Google" id="ProtNLM"/>
    </source>
</evidence>
<comment type="subcellular location">
    <subcellularLocation>
        <location evidence="1">Membrane</location>
        <topology evidence="1">Multi-pass membrane protein</topology>
    </subcellularLocation>
</comment>
<dbReference type="PANTHER" id="PTHR31465">
    <property type="entry name" value="PROTEIN RTA1-RELATED"/>
    <property type="match status" value="1"/>
</dbReference>
<dbReference type="Pfam" id="PF04479">
    <property type="entry name" value="RTA1"/>
    <property type="match status" value="1"/>
</dbReference>
<dbReference type="GO" id="GO:0000324">
    <property type="term" value="C:fungal-type vacuole"/>
    <property type="evidence" value="ECO:0007669"/>
    <property type="project" value="TreeGrafter"/>
</dbReference>
<dbReference type="HOGENOM" id="CLU_033465_6_4_1"/>
<evidence type="ECO:0000256" key="1">
    <source>
        <dbReference type="ARBA" id="ARBA00004141"/>
    </source>
</evidence>
<dbReference type="STRING" id="1036808.A0A0C3DG57"/>
<organism evidence="6 7">
    <name type="scientific">Scleroderma citrinum Foug A</name>
    <dbReference type="NCBI Taxonomy" id="1036808"/>
    <lineage>
        <taxon>Eukaryota</taxon>
        <taxon>Fungi</taxon>
        <taxon>Dikarya</taxon>
        <taxon>Basidiomycota</taxon>
        <taxon>Agaricomycotina</taxon>
        <taxon>Agaricomycetes</taxon>
        <taxon>Agaricomycetidae</taxon>
        <taxon>Boletales</taxon>
        <taxon>Sclerodermatineae</taxon>
        <taxon>Sclerodermataceae</taxon>
        <taxon>Scleroderma</taxon>
    </lineage>
</organism>
<dbReference type="InParanoid" id="A0A0C3DG57"/>
<feature type="transmembrane region" description="Helical" evidence="5">
    <location>
        <begin position="92"/>
        <end position="117"/>
    </location>
</feature>
<dbReference type="Proteomes" id="UP000053989">
    <property type="component" value="Unassembled WGS sequence"/>
</dbReference>
<reference evidence="6 7" key="1">
    <citation type="submission" date="2014-04" db="EMBL/GenBank/DDBJ databases">
        <authorList>
            <consortium name="DOE Joint Genome Institute"/>
            <person name="Kuo A."/>
            <person name="Kohler A."/>
            <person name="Nagy L.G."/>
            <person name="Floudas D."/>
            <person name="Copeland A."/>
            <person name="Barry K.W."/>
            <person name="Cichocki N."/>
            <person name="Veneault-Fourrey C."/>
            <person name="LaButti K."/>
            <person name="Lindquist E.A."/>
            <person name="Lipzen A."/>
            <person name="Lundell T."/>
            <person name="Morin E."/>
            <person name="Murat C."/>
            <person name="Sun H."/>
            <person name="Tunlid A."/>
            <person name="Henrissat B."/>
            <person name="Grigoriev I.V."/>
            <person name="Hibbett D.S."/>
            <person name="Martin F."/>
            <person name="Nordberg H.P."/>
            <person name="Cantor M.N."/>
            <person name="Hua S.X."/>
        </authorList>
    </citation>
    <scope>NUCLEOTIDE SEQUENCE [LARGE SCALE GENOMIC DNA]</scope>
    <source>
        <strain evidence="6 7">Foug A</strain>
    </source>
</reference>
<evidence type="ECO:0000256" key="3">
    <source>
        <dbReference type="ARBA" id="ARBA00022989"/>
    </source>
</evidence>
<evidence type="ECO:0000256" key="4">
    <source>
        <dbReference type="ARBA" id="ARBA00023136"/>
    </source>
</evidence>
<protein>
    <recommendedName>
        <fullName evidence="8">RTA1 like protein</fullName>
    </recommendedName>
</protein>
<dbReference type="PANTHER" id="PTHR31465:SF9">
    <property type="entry name" value="SPHINGOID LONG-CHAIN BASE TRANSPORTER RSB1"/>
    <property type="match status" value="1"/>
</dbReference>
<evidence type="ECO:0000256" key="5">
    <source>
        <dbReference type="SAM" id="Phobius"/>
    </source>
</evidence>
<evidence type="ECO:0000256" key="2">
    <source>
        <dbReference type="ARBA" id="ARBA00022692"/>
    </source>
</evidence>
<accession>A0A0C3DG57</accession>
<keyword evidence="2 5" id="KW-0812">Transmembrane</keyword>
<dbReference type="EMBL" id="KN822136">
    <property type="protein sequence ID" value="KIM55354.1"/>
    <property type="molecule type" value="Genomic_DNA"/>
</dbReference>
<gene>
    <name evidence="6" type="ORF">SCLCIDRAFT_304481</name>
</gene>
<feature type="transmembrane region" description="Helical" evidence="5">
    <location>
        <begin position="129"/>
        <end position="154"/>
    </location>
</feature>
<evidence type="ECO:0000313" key="6">
    <source>
        <dbReference type="EMBL" id="KIM55354.1"/>
    </source>
</evidence>
<feature type="transmembrane region" description="Helical" evidence="5">
    <location>
        <begin position="20"/>
        <end position="41"/>
    </location>
</feature>
<feature type="transmembrane region" description="Helical" evidence="5">
    <location>
        <begin position="53"/>
        <end position="72"/>
    </location>
</feature>
<feature type="transmembrane region" description="Helical" evidence="5">
    <location>
        <begin position="185"/>
        <end position="203"/>
    </location>
</feature>
<dbReference type="OrthoDB" id="3358017at2759"/>
<dbReference type="AlphaFoldDB" id="A0A0C3DG57"/>
<sequence length="320" mass="35129">MVFSSIRSQNPYCVKSRSWWFLPTAVAGILELLGWSARLWLSKRPLALTPYEIQLVGTIIGPTPLVAANFLVLGKFINVLGSQYSRLSPKLFAILFVTFDCICLAVQGAGGAIAANAVGQLQYPATGGYIMLGGIVAQMVFILFFIGCGIEFFLRVHFRAPARILVVPTTPKFGKLSMRDMNVKYMIASLCSATVCVLIRAVYRTCELAQGWNGNIITTEVYFNVFDGGMMVLAMYTLNIAHPGFLLSPRTSTFDKVYAIHQLLQPGQRLSSKSLSESVATADDDTYDSYKLACAASCSTKTRTSTSWNFSIPTVHYPMT</sequence>
<proteinExistence type="predicted"/>
<dbReference type="FunCoup" id="A0A0C3DG57">
    <property type="interactions" value="24"/>
</dbReference>
<reference evidence="7" key="2">
    <citation type="submission" date="2015-01" db="EMBL/GenBank/DDBJ databases">
        <title>Evolutionary Origins and Diversification of the Mycorrhizal Mutualists.</title>
        <authorList>
            <consortium name="DOE Joint Genome Institute"/>
            <consortium name="Mycorrhizal Genomics Consortium"/>
            <person name="Kohler A."/>
            <person name="Kuo A."/>
            <person name="Nagy L.G."/>
            <person name="Floudas D."/>
            <person name="Copeland A."/>
            <person name="Barry K.W."/>
            <person name="Cichocki N."/>
            <person name="Veneault-Fourrey C."/>
            <person name="LaButti K."/>
            <person name="Lindquist E.A."/>
            <person name="Lipzen A."/>
            <person name="Lundell T."/>
            <person name="Morin E."/>
            <person name="Murat C."/>
            <person name="Riley R."/>
            <person name="Ohm R."/>
            <person name="Sun H."/>
            <person name="Tunlid A."/>
            <person name="Henrissat B."/>
            <person name="Grigoriev I.V."/>
            <person name="Hibbett D.S."/>
            <person name="Martin F."/>
        </authorList>
    </citation>
    <scope>NUCLEOTIDE SEQUENCE [LARGE SCALE GENOMIC DNA]</scope>
    <source>
        <strain evidence="7">Foug A</strain>
    </source>
</reference>
<keyword evidence="4 5" id="KW-0472">Membrane</keyword>